<comment type="caution">
    <text evidence="12">The sequence shown here is derived from an EMBL/GenBank/DDBJ whole genome shotgun (WGS) entry which is preliminary data.</text>
</comment>
<feature type="domain" description="RING-type" evidence="9">
    <location>
        <begin position="1155"/>
        <end position="1193"/>
    </location>
</feature>
<keyword evidence="6" id="KW-0067">ATP-binding</keyword>
<evidence type="ECO:0000259" key="11">
    <source>
        <dbReference type="PROSITE" id="PS51194"/>
    </source>
</evidence>
<dbReference type="Gene3D" id="3.30.40.10">
    <property type="entry name" value="Zinc/RING finger domain, C3HC4 (zinc finger)"/>
    <property type="match status" value="1"/>
</dbReference>
<dbReference type="GO" id="GO:0008270">
    <property type="term" value="F:zinc ion binding"/>
    <property type="evidence" value="ECO:0007669"/>
    <property type="project" value="UniProtKB-KW"/>
</dbReference>
<evidence type="ECO:0000256" key="1">
    <source>
        <dbReference type="ARBA" id="ARBA00022723"/>
    </source>
</evidence>
<sequence>MAPTNGYTVSSVNSTCVKSYDEKTIVVEAGGFAPIQWFLKYCTSHVSIDEAEVEPPRKRRKVRPHWNLYRTSIETYDGINIPIHKAVVDFVFPQSLQARPVSRQDIEGNLSFEAAEIIDVVPHGIDVDEGSGLTMRFTSNTPSSPVLLVNISSVAKPVLDVLKSYASLGAVQASLNGTRARINPASLVRCTLRRSLGNLHNVVRLEVSVYWRSGVSAFPQGMPVGVPRIYDDYELLAEAYPDAARVEIDHTQPWSPQEFYDSVHVPEKNEEVAAKYDGVLDSDLYPFQKRALSWMLLREGVAVDINGKVAKLIESARPKQSQRIWNPIHDAEGNTCFVNHLQASIIRELPPEDHTLSGGLLAEEMGLGKTVELLALIALHRGGDHDGRQIWDEVSQTKVTTSQATLIITPPSIMQQWMSELARHAPALRVHQYMGVGYGGRNAKPTSDVINECCTQYDVVLATYQTLARELHFAEDPPDRARRRERKFERKRSPLVQIRWWRVCLDEAQMVESGVTAAARVACRLPRVHSWAVTGTPLRKNVQDLHGLLIFLRYRPLSESSKLWGHLVKNHRHILRKIWGDIALRHTKSHIREELRLPPQKRIVLSVPFSAVEQQHYATLFDEMCDAVGVTADGSPKDEEWDPANTAIVEAMRSWLIRLRQTCLHPQVGGRNRKKLGRGKGPLRTVAEVLETMIEQNEASVRTVERDLLGSRLLRAHIVGNNGLDVHRAEAALARYKTAMTTSEMLVQDARARLAAVKATMTDDDEPTADVQDEESSAESTPLLGQLRHGLRTALQLQHACTFFAATAVFQIKSNEILTPHGSDCFTTLENEEQELYDAAKQLRKEILLESSRKAESTMRKIKETMKPDLPKIKDLEMVGIEARRLVEKSDELFDVVREQGEHLSAMRRKMAEYLLKPLVDDDKDDMETTGDEYENSTKQQDELYVYFDAIKAMQADLNTFITGEDAPLIDHEVKTLIQEARWYLNPDYENHSVVHAPELLLELLETRNMYRRRKDEVGSVRGLIQDARALEIGLDLKGDKRAEVERSVIQQHLKNLQKVFIDYTKVLASLENDLDWYRAAQNSRIEFYRQMQELSDAVAPYKEELDPTLDTVALAEIMKREEAQSQALATHKTKNRFLKHLREDNRQQDTPRICVICRCDFVSGVLTVCGHQYCKECIGHWWRAHHTCPVCKRRLSKMDFHDITYKPQKLKAQEEVHSMSSSPGAEASPSTPSVQTSIYSDVDSKLMDQIKSIDLPSSYGTKIDTLGRHLHWIREHDPGAKSIVFSQYRDFLDVLSGALHEFKVGCSRVGRAGAIEKFRHDPSIDCLLLDAKTDSSGLTLVNATNVFICEPLIQTAVELQAIARVHRIGQTRPTTVWMYLVNDTVEEAIYEISVNRRLAHAQSRQRHGKSRSTTPAPLHENAIEAANSAELQSAPMSKLLVSGKSGGELVRNDDLWQCLFGKAQKNLMAHPNVEMGREVERHLRAEAAVARLEGEVEEGAGSLGG</sequence>
<dbReference type="EMBL" id="JAVRRL010000027">
    <property type="protein sequence ID" value="KAK5112916.1"/>
    <property type="molecule type" value="Genomic_DNA"/>
</dbReference>
<dbReference type="PANTHER" id="PTHR45865">
    <property type="entry name" value="E3 UBIQUITIN-PROTEIN LIGASE SHPRH FAMILY MEMBER"/>
    <property type="match status" value="1"/>
</dbReference>
<name>A0AAN7TFW7_9PEZI</name>
<keyword evidence="3 7" id="KW-0863">Zinc-finger</keyword>
<dbReference type="GO" id="GO:0061630">
    <property type="term" value="F:ubiquitin protein ligase activity"/>
    <property type="evidence" value="ECO:0007669"/>
    <property type="project" value="TreeGrafter"/>
</dbReference>
<keyword evidence="1" id="KW-0479">Metal-binding</keyword>
<dbReference type="InterPro" id="IPR013083">
    <property type="entry name" value="Znf_RING/FYVE/PHD"/>
</dbReference>
<organism evidence="12 13">
    <name type="scientific">Meristemomyces frigidus</name>
    <dbReference type="NCBI Taxonomy" id="1508187"/>
    <lineage>
        <taxon>Eukaryota</taxon>
        <taxon>Fungi</taxon>
        <taxon>Dikarya</taxon>
        <taxon>Ascomycota</taxon>
        <taxon>Pezizomycotina</taxon>
        <taxon>Dothideomycetes</taxon>
        <taxon>Dothideomycetidae</taxon>
        <taxon>Mycosphaerellales</taxon>
        <taxon>Teratosphaeriaceae</taxon>
        <taxon>Meristemomyces</taxon>
    </lineage>
</organism>
<keyword evidence="5" id="KW-0862">Zinc</keyword>
<keyword evidence="4" id="KW-0378">Hydrolase</keyword>
<evidence type="ECO:0000256" key="3">
    <source>
        <dbReference type="ARBA" id="ARBA00022771"/>
    </source>
</evidence>
<dbReference type="CDD" id="cd18793">
    <property type="entry name" value="SF2_C_SNF"/>
    <property type="match status" value="1"/>
</dbReference>
<dbReference type="InterPro" id="IPR014001">
    <property type="entry name" value="Helicase_ATP-bd"/>
</dbReference>
<keyword evidence="2" id="KW-0547">Nucleotide-binding</keyword>
<protein>
    <submittedName>
        <fullName evidence="12">Uncharacterized protein</fullName>
    </submittedName>
</protein>
<dbReference type="GO" id="GO:0016787">
    <property type="term" value="F:hydrolase activity"/>
    <property type="evidence" value="ECO:0007669"/>
    <property type="project" value="UniProtKB-KW"/>
</dbReference>
<dbReference type="CDD" id="cd18070">
    <property type="entry name" value="DEXQc_SHPRH"/>
    <property type="match status" value="1"/>
</dbReference>
<dbReference type="InterPro" id="IPR049730">
    <property type="entry name" value="SNF2/RAD54-like_C"/>
</dbReference>
<gene>
    <name evidence="12" type="ORF">LTR62_003738</name>
</gene>
<accession>A0AAN7TFW7</accession>
<dbReference type="Pfam" id="PF00271">
    <property type="entry name" value="Helicase_C"/>
    <property type="match status" value="1"/>
</dbReference>
<dbReference type="PROSITE" id="PS51194">
    <property type="entry name" value="HELICASE_CTER"/>
    <property type="match status" value="1"/>
</dbReference>
<dbReference type="Proteomes" id="UP001310890">
    <property type="component" value="Unassembled WGS sequence"/>
</dbReference>
<dbReference type="InterPro" id="IPR059033">
    <property type="entry name" value="C144_05_dom"/>
</dbReference>
<dbReference type="Gene3D" id="3.40.50.10810">
    <property type="entry name" value="Tandem AAA-ATPase domain"/>
    <property type="match status" value="1"/>
</dbReference>
<evidence type="ECO:0000256" key="4">
    <source>
        <dbReference type="ARBA" id="ARBA00022801"/>
    </source>
</evidence>
<evidence type="ECO:0000256" key="5">
    <source>
        <dbReference type="ARBA" id="ARBA00022833"/>
    </source>
</evidence>
<reference evidence="12" key="1">
    <citation type="submission" date="2023-08" db="EMBL/GenBank/DDBJ databases">
        <title>Black Yeasts Isolated from many extreme environments.</title>
        <authorList>
            <person name="Coleine C."/>
            <person name="Stajich J.E."/>
            <person name="Selbmann L."/>
        </authorList>
    </citation>
    <scope>NUCLEOTIDE SEQUENCE</scope>
    <source>
        <strain evidence="12">CCFEE 5401</strain>
    </source>
</reference>
<dbReference type="SMART" id="SM00487">
    <property type="entry name" value="DEXDc"/>
    <property type="match status" value="1"/>
</dbReference>
<feature type="compositionally biased region" description="Acidic residues" evidence="8">
    <location>
        <begin position="762"/>
        <end position="777"/>
    </location>
</feature>
<dbReference type="GO" id="GO:0005634">
    <property type="term" value="C:nucleus"/>
    <property type="evidence" value="ECO:0007669"/>
    <property type="project" value="TreeGrafter"/>
</dbReference>
<dbReference type="Pfam" id="PF26021">
    <property type="entry name" value="Ferritin_C144_05"/>
    <property type="match status" value="1"/>
</dbReference>
<evidence type="ECO:0000313" key="13">
    <source>
        <dbReference type="Proteomes" id="UP001310890"/>
    </source>
</evidence>
<feature type="compositionally biased region" description="Polar residues" evidence="8">
    <location>
        <begin position="1219"/>
        <end position="1237"/>
    </location>
</feature>
<dbReference type="PROSITE" id="PS50089">
    <property type="entry name" value="ZF_RING_2"/>
    <property type="match status" value="1"/>
</dbReference>
<dbReference type="Pfam" id="PF00176">
    <property type="entry name" value="SNF2-rel_dom"/>
    <property type="match status" value="1"/>
</dbReference>
<feature type="region of interest" description="Disordered" evidence="8">
    <location>
        <begin position="1212"/>
        <end position="1237"/>
    </location>
</feature>
<evidence type="ECO:0000256" key="6">
    <source>
        <dbReference type="ARBA" id="ARBA00022840"/>
    </source>
</evidence>
<dbReference type="InterPro" id="IPR027417">
    <property type="entry name" value="P-loop_NTPase"/>
</dbReference>
<feature type="region of interest" description="Disordered" evidence="8">
    <location>
        <begin position="760"/>
        <end position="780"/>
    </location>
</feature>
<feature type="domain" description="Helicase C-terminal" evidence="11">
    <location>
        <begin position="1266"/>
        <end position="1425"/>
    </location>
</feature>
<evidence type="ECO:0000313" key="12">
    <source>
        <dbReference type="EMBL" id="KAK5112916.1"/>
    </source>
</evidence>
<feature type="domain" description="Helicase ATP-binding" evidence="10">
    <location>
        <begin position="350"/>
        <end position="555"/>
    </location>
</feature>
<evidence type="ECO:0000256" key="8">
    <source>
        <dbReference type="SAM" id="MobiDB-lite"/>
    </source>
</evidence>
<evidence type="ECO:0000259" key="9">
    <source>
        <dbReference type="PROSITE" id="PS50089"/>
    </source>
</evidence>
<dbReference type="SUPFAM" id="SSF57850">
    <property type="entry name" value="RING/U-box"/>
    <property type="match status" value="1"/>
</dbReference>
<dbReference type="InterPro" id="IPR001841">
    <property type="entry name" value="Znf_RING"/>
</dbReference>
<dbReference type="InterPro" id="IPR017907">
    <property type="entry name" value="Znf_RING_CS"/>
</dbReference>
<dbReference type="PROSITE" id="PS00518">
    <property type="entry name" value="ZF_RING_1"/>
    <property type="match status" value="1"/>
</dbReference>
<dbReference type="PROSITE" id="PS51192">
    <property type="entry name" value="HELICASE_ATP_BIND_1"/>
    <property type="match status" value="1"/>
</dbReference>
<dbReference type="InterPro" id="IPR052583">
    <property type="entry name" value="ATP-helicase/E3_Ub-Ligase"/>
</dbReference>
<evidence type="ECO:0000256" key="7">
    <source>
        <dbReference type="PROSITE-ProRule" id="PRU00175"/>
    </source>
</evidence>
<dbReference type="InterPro" id="IPR001650">
    <property type="entry name" value="Helicase_C-like"/>
</dbReference>
<dbReference type="InterPro" id="IPR038718">
    <property type="entry name" value="SNF2-like_sf"/>
</dbReference>
<dbReference type="SUPFAM" id="SSF52540">
    <property type="entry name" value="P-loop containing nucleoside triphosphate hydrolases"/>
    <property type="match status" value="2"/>
</dbReference>
<dbReference type="PANTHER" id="PTHR45865:SF1">
    <property type="entry name" value="E3 UBIQUITIN-PROTEIN LIGASE SHPRH"/>
    <property type="match status" value="1"/>
</dbReference>
<dbReference type="Gene3D" id="3.40.50.300">
    <property type="entry name" value="P-loop containing nucleotide triphosphate hydrolases"/>
    <property type="match status" value="1"/>
</dbReference>
<dbReference type="GO" id="GO:0005524">
    <property type="term" value="F:ATP binding"/>
    <property type="evidence" value="ECO:0007669"/>
    <property type="project" value="InterPro"/>
</dbReference>
<dbReference type="InterPro" id="IPR000330">
    <property type="entry name" value="SNF2_N"/>
</dbReference>
<evidence type="ECO:0000259" key="10">
    <source>
        <dbReference type="PROSITE" id="PS51192"/>
    </source>
</evidence>
<evidence type="ECO:0000256" key="2">
    <source>
        <dbReference type="ARBA" id="ARBA00022741"/>
    </source>
</evidence>
<dbReference type="SMART" id="SM00184">
    <property type="entry name" value="RING"/>
    <property type="match status" value="1"/>
</dbReference>
<dbReference type="GO" id="GO:0000209">
    <property type="term" value="P:protein polyubiquitination"/>
    <property type="evidence" value="ECO:0007669"/>
    <property type="project" value="TreeGrafter"/>
</dbReference>
<dbReference type="GO" id="GO:0006974">
    <property type="term" value="P:DNA damage response"/>
    <property type="evidence" value="ECO:0007669"/>
    <property type="project" value="TreeGrafter"/>
</dbReference>
<proteinExistence type="predicted"/>
<dbReference type="Pfam" id="PF13639">
    <property type="entry name" value="zf-RING_2"/>
    <property type="match status" value="1"/>
</dbReference>